<evidence type="ECO:0000313" key="6">
    <source>
        <dbReference type="EMBL" id="KAB7738624.1"/>
    </source>
</evidence>
<dbReference type="InterPro" id="IPR004810">
    <property type="entry name" value="PurU"/>
</dbReference>
<dbReference type="EC" id="3.5.1.10" evidence="3 4"/>
<dbReference type="PANTHER" id="PTHR42706:SF1">
    <property type="entry name" value="FORMYLTETRAHYDROFOLATE DEFORMYLASE 2, MITOCHONDRIAL"/>
    <property type="match status" value="1"/>
</dbReference>
<reference evidence="6 7" key="1">
    <citation type="submission" date="2019-09" db="EMBL/GenBank/DDBJ databases">
        <title>Parvibaculum sedimenti sp. nov., isolated from sediment.</title>
        <authorList>
            <person name="Wang Y."/>
        </authorList>
    </citation>
    <scope>NUCLEOTIDE SEQUENCE [LARGE SCALE GENOMIC DNA]</scope>
    <source>
        <strain evidence="6 7">HXT-9</strain>
    </source>
</reference>
<dbReference type="Gene3D" id="3.30.70.260">
    <property type="match status" value="1"/>
</dbReference>
<name>A0A6N6VFH1_9HYPH</name>
<feature type="domain" description="Formyl transferase N-terminal" evidence="5">
    <location>
        <begin position="95"/>
        <end position="269"/>
    </location>
</feature>
<dbReference type="InterPro" id="IPR045865">
    <property type="entry name" value="ACT-like_dom_sf"/>
</dbReference>
<keyword evidence="2 3" id="KW-0378">Hydrolase</keyword>
<sequence length="289" mass="32148">MPGNENQYILTISCPDAVGIVAAVAGLLAAENLFITESSHFGDPDTKRFFMRTAFHPVETGAFGQARFAEQFGSVATRFGMEWRLHHVGVRPSFLLMVSKADHCLNDLLYRYRTDALPIHIPAIVSNHLDLAPLAQQHRIPFFHIPVTKETKADSERRMLELVEETRAEFVVLARYMQVLSDETCRALAGRAINIHHSFLPSFKGAKPYHQAHERGVKLIGATAHFVTSDLDEGPIIEQRVERVSHTTTVDQMIAAGRDVEALVLARAVAALAGRRVFLNGKRTVVFAD</sequence>
<dbReference type="InterPro" id="IPR002376">
    <property type="entry name" value="Formyl_transf_N"/>
</dbReference>
<dbReference type="SUPFAM" id="SSF53328">
    <property type="entry name" value="Formyltransferase"/>
    <property type="match status" value="1"/>
</dbReference>
<dbReference type="CDD" id="cd04875">
    <property type="entry name" value="ACT_F4HF-DF"/>
    <property type="match status" value="1"/>
</dbReference>
<dbReference type="PRINTS" id="PR01575">
    <property type="entry name" value="FFH4HYDRLASE"/>
</dbReference>
<evidence type="ECO:0000256" key="2">
    <source>
        <dbReference type="ARBA" id="ARBA00022801"/>
    </source>
</evidence>
<dbReference type="InterPro" id="IPR041729">
    <property type="entry name" value="Formyl-FH4-Hydrolase_C"/>
</dbReference>
<organism evidence="6 7">
    <name type="scientific">Parvibaculum sedimenti</name>
    <dbReference type="NCBI Taxonomy" id="2608632"/>
    <lineage>
        <taxon>Bacteria</taxon>
        <taxon>Pseudomonadati</taxon>
        <taxon>Pseudomonadota</taxon>
        <taxon>Alphaproteobacteria</taxon>
        <taxon>Hyphomicrobiales</taxon>
        <taxon>Parvibaculaceae</taxon>
        <taxon>Parvibaculum</taxon>
    </lineage>
</organism>
<feature type="active site" evidence="3">
    <location>
        <position position="232"/>
    </location>
</feature>
<dbReference type="PIRSF" id="PIRSF036480">
    <property type="entry name" value="FormyFH4_hydr"/>
    <property type="match status" value="1"/>
</dbReference>
<dbReference type="InterPro" id="IPR036477">
    <property type="entry name" value="Formyl_transf_N_sf"/>
</dbReference>
<dbReference type="SUPFAM" id="SSF55021">
    <property type="entry name" value="ACT-like"/>
    <property type="match status" value="1"/>
</dbReference>
<dbReference type="Gene3D" id="3.40.50.170">
    <property type="entry name" value="Formyl transferase, N-terminal domain"/>
    <property type="match status" value="1"/>
</dbReference>
<dbReference type="InterPro" id="IPR044074">
    <property type="entry name" value="PurU_ACT"/>
</dbReference>
<keyword evidence="7" id="KW-1185">Reference proteome</keyword>
<gene>
    <name evidence="3 6" type="primary">purU</name>
    <name evidence="6" type="ORF">F2P47_16000</name>
</gene>
<dbReference type="Proteomes" id="UP000468901">
    <property type="component" value="Unassembled WGS sequence"/>
</dbReference>
<evidence type="ECO:0000256" key="1">
    <source>
        <dbReference type="ARBA" id="ARBA00022563"/>
    </source>
</evidence>
<dbReference type="Pfam" id="PF00551">
    <property type="entry name" value="Formyl_trans_N"/>
    <property type="match status" value="1"/>
</dbReference>
<proteinExistence type="inferred from homology"/>
<accession>A0A6N6VFH1</accession>
<protein>
    <recommendedName>
        <fullName evidence="3 4">Formyltetrahydrofolate deformylase</fullName>
        <ecNumber evidence="3 4">3.5.1.10</ecNumber>
    </recommendedName>
    <alternativeName>
        <fullName evidence="3">Formyl-FH(4) hydrolase</fullName>
    </alternativeName>
</protein>
<dbReference type="UniPathway" id="UPA00074">
    <property type="reaction ID" value="UER00170"/>
</dbReference>
<evidence type="ECO:0000256" key="3">
    <source>
        <dbReference type="HAMAP-Rule" id="MF_01927"/>
    </source>
</evidence>
<dbReference type="NCBIfam" id="NF004684">
    <property type="entry name" value="PRK06027.1"/>
    <property type="match status" value="1"/>
</dbReference>
<dbReference type="EMBL" id="WESC01000018">
    <property type="protein sequence ID" value="KAB7738624.1"/>
    <property type="molecule type" value="Genomic_DNA"/>
</dbReference>
<dbReference type="RefSeq" id="WP_152217390.1">
    <property type="nucleotide sequence ID" value="NZ_JBAQYD010000222.1"/>
</dbReference>
<comment type="caution">
    <text evidence="6">The sequence shown here is derived from an EMBL/GenBank/DDBJ whole genome shotgun (WGS) entry which is preliminary data.</text>
</comment>
<comment type="similarity">
    <text evidence="3">Belongs to the PurU family.</text>
</comment>
<keyword evidence="1 3" id="KW-0554">One-carbon metabolism</keyword>
<dbReference type="GO" id="GO:0006189">
    <property type="term" value="P:'de novo' IMP biosynthetic process"/>
    <property type="evidence" value="ECO:0007669"/>
    <property type="project" value="UniProtKB-UniRule"/>
</dbReference>
<evidence type="ECO:0000259" key="5">
    <source>
        <dbReference type="Pfam" id="PF00551"/>
    </source>
</evidence>
<comment type="pathway">
    <text evidence="3">Purine metabolism; IMP biosynthesis via de novo pathway; formate from 10-formyl-5,6,7,8-tetrahydrofolate: step 1/1.</text>
</comment>
<dbReference type="NCBIfam" id="TIGR00655">
    <property type="entry name" value="PurU"/>
    <property type="match status" value="1"/>
</dbReference>
<evidence type="ECO:0000313" key="7">
    <source>
        <dbReference type="Proteomes" id="UP000468901"/>
    </source>
</evidence>
<dbReference type="PANTHER" id="PTHR42706">
    <property type="entry name" value="FORMYLTETRAHYDROFOLATE DEFORMYLASE"/>
    <property type="match status" value="1"/>
</dbReference>
<evidence type="ECO:0000256" key="4">
    <source>
        <dbReference type="NCBIfam" id="TIGR00655"/>
    </source>
</evidence>
<dbReference type="HAMAP" id="MF_01927">
    <property type="entry name" value="PurU"/>
    <property type="match status" value="1"/>
</dbReference>
<comment type="function">
    <text evidence="3">Catalyzes the hydrolysis of 10-formyltetrahydrofolate (formyl-FH4) to formate and tetrahydrofolate (FH4).</text>
</comment>
<dbReference type="AlphaFoldDB" id="A0A6N6VFH1"/>
<comment type="catalytic activity">
    <reaction evidence="3">
        <text>(6R)-10-formyltetrahydrofolate + H2O = (6S)-5,6,7,8-tetrahydrofolate + formate + H(+)</text>
        <dbReference type="Rhea" id="RHEA:19833"/>
        <dbReference type="ChEBI" id="CHEBI:15377"/>
        <dbReference type="ChEBI" id="CHEBI:15378"/>
        <dbReference type="ChEBI" id="CHEBI:15740"/>
        <dbReference type="ChEBI" id="CHEBI:57453"/>
        <dbReference type="ChEBI" id="CHEBI:195366"/>
        <dbReference type="EC" id="3.5.1.10"/>
    </reaction>
</comment>
<dbReference type="GO" id="GO:0006730">
    <property type="term" value="P:one-carbon metabolic process"/>
    <property type="evidence" value="ECO:0007669"/>
    <property type="project" value="UniProtKB-KW"/>
</dbReference>
<keyword evidence="3" id="KW-0658">Purine biosynthesis</keyword>
<dbReference type="CDD" id="cd08648">
    <property type="entry name" value="FMT_core_Formyl-FH4-Hydrolase_C"/>
    <property type="match status" value="1"/>
</dbReference>
<dbReference type="GO" id="GO:0008864">
    <property type="term" value="F:formyltetrahydrofolate deformylase activity"/>
    <property type="evidence" value="ECO:0007669"/>
    <property type="project" value="UniProtKB-UniRule"/>
</dbReference>